<evidence type="ECO:0000256" key="1">
    <source>
        <dbReference type="HAMAP-Rule" id="MF_00006"/>
    </source>
</evidence>
<dbReference type="PANTHER" id="PTHR43814:SF1">
    <property type="entry name" value="ARGININOSUCCINATE LYASE"/>
    <property type="match status" value="1"/>
</dbReference>
<reference evidence="6 7" key="1">
    <citation type="journal article" date="2010" name="Stand. Genomic Sci.">
        <title>Complete genome sequence of Haloterrigena turkmenica type strain (4k).</title>
        <authorList>
            <person name="Saunders E."/>
            <person name="Tindall B.J."/>
            <person name="Fahnrich R."/>
            <person name="Lapidus A."/>
            <person name="Copeland A."/>
            <person name="Del Rio T.G."/>
            <person name="Lucas S."/>
            <person name="Chen F."/>
            <person name="Tice H."/>
            <person name="Cheng J.F."/>
            <person name="Han C."/>
            <person name="Detter J.C."/>
            <person name="Bruce D."/>
            <person name="Goodwin L."/>
            <person name="Chain P."/>
            <person name="Pitluck S."/>
            <person name="Pati A."/>
            <person name="Ivanova N."/>
            <person name="Mavromatis K."/>
            <person name="Chen A."/>
            <person name="Palaniappan K."/>
            <person name="Land M."/>
            <person name="Hauser L."/>
            <person name="Chang Y.J."/>
            <person name="Jeffries C.D."/>
            <person name="Brettin T."/>
            <person name="Rohde M."/>
            <person name="Goker M."/>
            <person name="Bristow J."/>
            <person name="Eisen J.A."/>
            <person name="Markowitz V."/>
            <person name="Hugenholtz P."/>
            <person name="Klenk H.P."/>
            <person name="Kyrpides N.C."/>
        </authorList>
    </citation>
    <scope>NUCLEOTIDE SEQUENCE [LARGE SCALE GENOMIC DNA]</scope>
    <source>
        <strain evidence="7">ATCC 51198 / DSM 5511 / JCM 9101 / NCIMB 13204 / VKM B-1734 / 4k</strain>
    </source>
</reference>
<feature type="region of interest" description="Disordered" evidence="3">
    <location>
        <begin position="1"/>
        <end position="52"/>
    </location>
</feature>
<dbReference type="InterPro" id="IPR029419">
    <property type="entry name" value="Arg_succ_lyase_C"/>
</dbReference>
<name>D2RUT8_HALTV</name>
<dbReference type="Pfam" id="PF00206">
    <property type="entry name" value="Lyase_1"/>
    <property type="match status" value="1"/>
</dbReference>
<comment type="similarity">
    <text evidence="1">Belongs to the lyase 1 family. Argininosuccinate lyase subfamily.</text>
</comment>
<feature type="region of interest" description="Disordered" evidence="3">
    <location>
        <begin position="443"/>
        <end position="462"/>
    </location>
</feature>
<dbReference type="HAMAP" id="MF_00006">
    <property type="entry name" value="Arg_succ_lyase"/>
    <property type="match status" value="1"/>
</dbReference>
<dbReference type="AlphaFoldDB" id="D2RUT8"/>
<comment type="pathway">
    <text evidence="1">Amino-acid biosynthesis; L-arginine biosynthesis; L-arginine from L-ornithine and carbamoyl phosphate: step 3/3.</text>
</comment>
<dbReference type="InterPro" id="IPR008948">
    <property type="entry name" value="L-Aspartase-like"/>
</dbReference>
<feature type="domain" description="Fumarate lyase N-terminal" evidence="4">
    <location>
        <begin position="63"/>
        <end position="352"/>
    </location>
</feature>
<dbReference type="InterPro" id="IPR022761">
    <property type="entry name" value="Fumarate_lyase_N"/>
</dbReference>
<keyword evidence="1" id="KW-0028">Amino-acid biosynthesis</keyword>
<feature type="region of interest" description="Disordered" evidence="3">
    <location>
        <begin position="495"/>
        <end position="515"/>
    </location>
</feature>
<dbReference type="PANTHER" id="PTHR43814">
    <property type="entry name" value="ARGININOSUCCINATE LYASE"/>
    <property type="match status" value="1"/>
</dbReference>
<evidence type="ECO:0000313" key="6">
    <source>
        <dbReference type="EMBL" id="ADB59231.1"/>
    </source>
</evidence>
<dbReference type="InterPro" id="IPR009049">
    <property type="entry name" value="Argininosuccinate_lyase"/>
</dbReference>
<dbReference type="GO" id="GO:0004056">
    <property type="term" value="F:argininosuccinate lyase activity"/>
    <property type="evidence" value="ECO:0007669"/>
    <property type="project" value="UniProtKB-UniRule"/>
</dbReference>
<dbReference type="FunFam" id="1.20.200.10:FF:000015">
    <property type="entry name" value="argininosuccinate lyase isoform X2"/>
    <property type="match status" value="1"/>
</dbReference>
<dbReference type="NCBIfam" id="TIGR00838">
    <property type="entry name" value="argH"/>
    <property type="match status" value="1"/>
</dbReference>
<evidence type="ECO:0000256" key="2">
    <source>
        <dbReference type="NCBIfam" id="TIGR00838"/>
    </source>
</evidence>
<dbReference type="CDD" id="cd01359">
    <property type="entry name" value="Argininosuccinate_lyase"/>
    <property type="match status" value="1"/>
</dbReference>
<dbReference type="RefSeq" id="WP_012941555.1">
    <property type="nucleotide sequence ID" value="NC_013743.1"/>
</dbReference>
<evidence type="ECO:0000256" key="3">
    <source>
        <dbReference type="SAM" id="MobiDB-lite"/>
    </source>
</evidence>
<dbReference type="KEGG" id="htu:Htur_0330"/>
<dbReference type="PRINTS" id="PR00149">
    <property type="entry name" value="FUMRATELYASE"/>
</dbReference>
<feature type="compositionally biased region" description="Low complexity" evidence="3">
    <location>
        <begin position="32"/>
        <end position="45"/>
    </location>
</feature>
<keyword evidence="1" id="KW-0963">Cytoplasm</keyword>
<dbReference type="HOGENOM" id="CLU_027272_3_4_2"/>
<proteinExistence type="inferred from homology"/>
<feature type="compositionally biased region" description="Basic and acidic residues" evidence="3">
    <location>
        <begin position="446"/>
        <end position="462"/>
    </location>
</feature>
<dbReference type="InterPro" id="IPR024083">
    <property type="entry name" value="Fumarase/histidase_N"/>
</dbReference>
<dbReference type="InterPro" id="IPR000362">
    <property type="entry name" value="Fumarate_lyase_fam"/>
</dbReference>
<dbReference type="EMBL" id="CP001860">
    <property type="protein sequence ID" value="ADB59231.1"/>
    <property type="molecule type" value="Genomic_DNA"/>
</dbReference>
<dbReference type="eggNOG" id="arCOG01748">
    <property type="taxonomic scope" value="Archaea"/>
</dbReference>
<dbReference type="STRING" id="543526.Htur_0330"/>
<evidence type="ECO:0000313" key="7">
    <source>
        <dbReference type="Proteomes" id="UP000001903"/>
    </source>
</evidence>
<feature type="domain" description="Argininosuccinate lyase C-terminal" evidence="5">
    <location>
        <begin position="415"/>
        <end position="501"/>
    </location>
</feature>
<dbReference type="Gene3D" id="1.20.200.10">
    <property type="entry name" value="Fumarase/aspartase (Central domain)"/>
    <property type="match status" value="1"/>
</dbReference>
<dbReference type="Gene3D" id="1.10.40.30">
    <property type="entry name" value="Fumarase/aspartase (C-terminal domain)"/>
    <property type="match status" value="1"/>
</dbReference>
<comment type="catalytic activity">
    <reaction evidence="1">
        <text>2-(N(omega)-L-arginino)succinate = fumarate + L-arginine</text>
        <dbReference type="Rhea" id="RHEA:24020"/>
        <dbReference type="ChEBI" id="CHEBI:29806"/>
        <dbReference type="ChEBI" id="CHEBI:32682"/>
        <dbReference type="ChEBI" id="CHEBI:57472"/>
        <dbReference type="EC" id="4.3.2.1"/>
    </reaction>
</comment>
<dbReference type="EC" id="4.3.2.1" evidence="1 2"/>
<evidence type="ECO:0000259" key="5">
    <source>
        <dbReference type="Pfam" id="PF14698"/>
    </source>
</evidence>
<dbReference type="PRINTS" id="PR00145">
    <property type="entry name" value="ARGSUCLYASE"/>
</dbReference>
<dbReference type="SUPFAM" id="SSF48557">
    <property type="entry name" value="L-aspartase-like"/>
    <property type="match status" value="1"/>
</dbReference>
<dbReference type="UniPathway" id="UPA00068">
    <property type="reaction ID" value="UER00114"/>
</dbReference>
<dbReference type="GO" id="GO:0042450">
    <property type="term" value="P:L-arginine biosynthetic process via ornithine"/>
    <property type="evidence" value="ECO:0007669"/>
    <property type="project" value="UniProtKB-UniRule"/>
</dbReference>
<dbReference type="OrthoDB" id="27337at2157"/>
<protein>
    <recommendedName>
        <fullName evidence="1 2">Argininosuccinate lyase</fullName>
        <shortName evidence="1">ASAL</shortName>
        <ecNumber evidence="1 2">4.3.2.1</ecNumber>
    </recommendedName>
    <alternativeName>
        <fullName evidence="1">Arginosuccinase</fullName>
    </alternativeName>
</protein>
<comment type="subcellular location">
    <subcellularLocation>
        <location evidence="1">Cytoplasm</location>
    </subcellularLocation>
</comment>
<keyword evidence="1" id="KW-0055">Arginine biosynthesis</keyword>
<dbReference type="Proteomes" id="UP000001903">
    <property type="component" value="Chromosome"/>
</dbReference>
<gene>
    <name evidence="1" type="primary">argH</name>
    <name evidence="6" type="ordered locus">Htur_0330</name>
</gene>
<organism evidence="6 7">
    <name type="scientific">Haloterrigena turkmenica (strain ATCC 51198 / DSM 5511 / JCM 9101 / NCIMB 13204 / VKM B-1734 / 4k)</name>
    <name type="common">Halococcus turkmenicus</name>
    <dbReference type="NCBI Taxonomy" id="543526"/>
    <lineage>
        <taxon>Archaea</taxon>
        <taxon>Methanobacteriati</taxon>
        <taxon>Methanobacteriota</taxon>
        <taxon>Stenosarchaea group</taxon>
        <taxon>Halobacteria</taxon>
        <taxon>Halobacteriales</taxon>
        <taxon>Natrialbaceae</taxon>
        <taxon>Haloterrigena</taxon>
    </lineage>
</organism>
<keyword evidence="1 6" id="KW-0456">Lyase</keyword>
<keyword evidence="7" id="KW-1185">Reference proteome</keyword>
<dbReference type="Gene3D" id="1.10.275.10">
    <property type="entry name" value="Fumarase/aspartase (N-terminal domain)"/>
    <property type="match status" value="1"/>
</dbReference>
<dbReference type="Pfam" id="PF14698">
    <property type="entry name" value="ASL_C2"/>
    <property type="match status" value="1"/>
</dbReference>
<evidence type="ECO:0000259" key="4">
    <source>
        <dbReference type="Pfam" id="PF00206"/>
    </source>
</evidence>
<dbReference type="GO" id="GO:0005829">
    <property type="term" value="C:cytosol"/>
    <property type="evidence" value="ECO:0007669"/>
    <property type="project" value="TreeGrafter"/>
</dbReference>
<accession>D2RUT8</accession>
<dbReference type="GeneID" id="8740895"/>
<sequence length="554" mass="58110">MTEESAHDGPAFESEAATDGGTDPDSEGGERSTGSRSSSDSGSDGVVRRDRFSGGPARSFLSSLAADERIFEADLEVDRAHTVMLAEQGIVEDDVAGQILTALDAIEVDGHDSLPDGEDVHEAIETAVIERIGAEGGKMHTARSRNDEVAACIRYRLREDVLESIETTLALRESLVAVAEAHAETIMPGYTHLQPAQPTTVAHWALAYEGAVRRDTARLLEAYGRINESPLGGAAFAGTTFDIDRERTAELLGFDGGPASNARGSSAEQRSAVVVENSMDASSSRDFLLEATQALSTHATTLSGLAEDVVIFANRGFVDLSDDYSSTSSIMPQKKNPDTLELVRAVAGDAAGGVQGLTTTLKGLPRAYNRDLQRATTHAWDTVDAVTEASEVAAGAVATADWNEETLAAEAGEGFSTATGVADLLAANGLPFRTAHELVAHAAENSAERSSADSHAAKPRDNGADYDALEAAARDVLGEPLESLVDPDAVEEALDPAASVASRDSQGGPAPEAVADQLELARESQSDDQATLEELDAALEAAHEALREEVNGYV</sequence>